<keyword evidence="2" id="KW-1133">Transmembrane helix</keyword>
<dbReference type="Pfam" id="PF00653">
    <property type="entry name" value="BIR"/>
    <property type="match status" value="1"/>
</dbReference>
<keyword evidence="2" id="KW-0472">Membrane</keyword>
<accession>A0A0B7BF46</accession>
<feature type="region of interest" description="Disordered" evidence="1">
    <location>
        <begin position="320"/>
        <end position="368"/>
    </location>
</feature>
<dbReference type="Gene3D" id="1.10.1170.10">
    <property type="entry name" value="Inhibitor Of Apoptosis Protein (2mihbC-IAP-1), Chain A"/>
    <property type="match status" value="1"/>
</dbReference>
<keyword evidence="2" id="KW-0812">Transmembrane</keyword>
<dbReference type="InterPro" id="IPR001370">
    <property type="entry name" value="BIR_rpt"/>
</dbReference>
<dbReference type="SUPFAM" id="SSF57924">
    <property type="entry name" value="Inhibitor of apoptosis (IAP) repeat"/>
    <property type="match status" value="1"/>
</dbReference>
<feature type="transmembrane region" description="Helical" evidence="2">
    <location>
        <begin position="15"/>
        <end position="36"/>
    </location>
</feature>
<protein>
    <submittedName>
        <fullName evidence="3">Uncharacterized protein</fullName>
    </submittedName>
</protein>
<feature type="non-terminal residue" evidence="3">
    <location>
        <position position="1"/>
    </location>
</feature>
<dbReference type="AlphaFoldDB" id="A0A0B7BF46"/>
<gene>
    <name evidence="3" type="primary">ORF183135</name>
</gene>
<dbReference type="EMBL" id="HACG01044612">
    <property type="protein sequence ID" value="CEK91477.1"/>
    <property type="molecule type" value="Transcribed_RNA"/>
</dbReference>
<proteinExistence type="predicted"/>
<reference evidence="3" key="1">
    <citation type="submission" date="2014-12" db="EMBL/GenBank/DDBJ databases">
        <title>Insight into the proteome of Arion vulgaris.</title>
        <authorList>
            <person name="Aradska J."/>
            <person name="Bulat T."/>
            <person name="Smidak R."/>
            <person name="Sarate P."/>
            <person name="Gangsoo J."/>
            <person name="Sialana F."/>
            <person name="Bilban M."/>
            <person name="Lubec G."/>
        </authorList>
    </citation>
    <scope>NUCLEOTIDE SEQUENCE</scope>
    <source>
        <tissue evidence="3">Skin</tissue>
    </source>
</reference>
<evidence type="ECO:0000256" key="1">
    <source>
        <dbReference type="SAM" id="MobiDB-lite"/>
    </source>
</evidence>
<evidence type="ECO:0000313" key="3">
    <source>
        <dbReference type="EMBL" id="CEK91477.1"/>
    </source>
</evidence>
<dbReference type="PROSITE" id="PS50143">
    <property type="entry name" value="BIR_REPEAT_2"/>
    <property type="match status" value="1"/>
</dbReference>
<sequence>NVNLHEHNCTVFSENIIGCIIVAVLVLLGCACFLMVRYNICSLFMKHTQRPGREISSYSGAVMQNIIGENKERTKEIYKICNKMFEKTLFQDMKADPEVKWSRHLEKPGLCAYPRTTLVIQPVLDSGSIRRQNARIASFRQLTLHIENLNISPIMLAQDGFYYDQEFKSVVCFRCQNKIPISDNMNDRDCVHSKGCKFYLVVSDNYRQSFQDDQDDMVHQGIARYRQQQRHQTEIEHREMSSTQSQGSAEINLTSDSRDTCTVHIDDKILQRIRVIKNQCQPEIAHQQTAEETLTQEPTEVLPAWVPYTASRDEDTALSIRRRKPQNRQSEIEDHEKPACTVTQESTEGSLPLQASDRDTSSGEDNYS</sequence>
<evidence type="ECO:0000256" key="2">
    <source>
        <dbReference type="SAM" id="Phobius"/>
    </source>
</evidence>
<organism evidence="3">
    <name type="scientific">Arion vulgaris</name>
    <dbReference type="NCBI Taxonomy" id="1028688"/>
    <lineage>
        <taxon>Eukaryota</taxon>
        <taxon>Metazoa</taxon>
        <taxon>Spiralia</taxon>
        <taxon>Lophotrochozoa</taxon>
        <taxon>Mollusca</taxon>
        <taxon>Gastropoda</taxon>
        <taxon>Heterobranchia</taxon>
        <taxon>Euthyneura</taxon>
        <taxon>Panpulmonata</taxon>
        <taxon>Eupulmonata</taxon>
        <taxon>Stylommatophora</taxon>
        <taxon>Helicina</taxon>
        <taxon>Arionoidea</taxon>
        <taxon>Arionidae</taxon>
        <taxon>Arion</taxon>
    </lineage>
</organism>
<name>A0A0B7BF46_9EUPU</name>